<gene>
    <name evidence="11" type="ORF">BDEG_28703</name>
</gene>
<keyword evidence="3" id="KW-0677">Repeat</keyword>
<accession>A0A177W081</accession>
<reference evidence="11 12" key="2">
    <citation type="submission" date="2016-05" db="EMBL/GenBank/DDBJ databases">
        <title>Lineage-specific infection strategies underlie the spectrum of fungal disease in amphibians.</title>
        <authorList>
            <person name="Cuomo C.A."/>
            <person name="Farrer R.A."/>
            <person name="James T."/>
            <person name="Longcore J."/>
            <person name="Birren B."/>
        </authorList>
    </citation>
    <scope>NUCLEOTIDE SEQUENCE [LARGE SCALE GENOMIC DNA]</scope>
    <source>
        <strain evidence="11 12">JEL423</strain>
    </source>
</reference>
<dbReference type="EMBL" id="AATT01000310">
    <property type="protein sequence ID" value="OAJ32821.1"/>
    <property type="molecule type" value="Genomic_DNA"/>
</dbReference>
<evidence type="ECO:0000256" key="8">
    <source>
        <dbReference type="SAM" id="Coils"/>
    </source>
</evidence>
<dbReference type="PANTHER" id="PTHR24391">
    <property type="entry name" value="HISTONE H4 TRANSCRIPTION FACTOR-RELATED"/>
    <property type="match status" value="1"/>
</dbReference>
<keyword evidence="10" id="KW-0732">Signal</keyword>
<sequence>MKLVDILLVLSATATTNAILIPTDNNSPSQTSGTSSQVSGPTNEPSPNTSDQNWQNIVIQPGLSISDKYWQYLIDEVGSDTLNDWKELFDIADSNTPKKGQQQSIGQPSSNTYSQGRKRPTDKLDPGTSEEQWQDIMDLINSDTCKKGQQQPVNQPSPSISKQSRKQPTDKSKSGTTGLNQKTLSTQDQNALDLKEIETSREIREKCQAYYDYVTIELKQKSALARGEKISEPKHKPEIQNILREECISPNDRIVKARQRLKDLMEKQNQERNRILKTLLKLEDFE</sequence>
<feature type="coiled-coil region" evidence="8">
    <location>
        <begin position="251"/>
        <end position="278"/>
    </location>
</feature>
<keyword evidence="8" id="KW-0175">Coiled coil</keyword>
<evidence type="ECO:0000256" key="6">
    <source>
        <dbReference type="ARBA" id="ARBA00023125"/>
    </source>
</evidence>
<feature type="region of interest" description="Disordered" evidence="9">
    <location>
        <begin position="94"/>
        <end position="130"/>
    </location>
</feature>
<feature type="chain" id="PRO_5008077220" evidence="10">
    <location>
        <begin position="19"/>
        <end position="286"/>
    </location>
</feature>
<evidence type="ECO:0000256" key="1">
    <source>
        <dbReference type="ARBA" id="ARBA00004123"/>
    </source>
</evidence>
<evidence type="ECO:0000313" key="12">
    <source>
        <dbReference type="Proteomes" id="UP000077115"/>
    </source>
</evidence>
<feature type="compositionally biased region" description="Low complexity" evidence="9">
    <location>
        <begin position="25"/>
        <end position="41"/>
    </location>
</feature>
<dbReference type="InterPro" id="IPR051574">
    <property type="entry name" value="ZnF_E-box_Homeobox"/>
</dbReference>
<evidence type="ECO:0000256" key="3">
    <source>
        <dbReference type="ARBA" id="ARBA00022737"/>
    </source>
</evidence>
<feature type="compositionally biased region" description="Polar residues" evidence="9">
    <location>
        <begin position="145"/>
        <end position="162"/>
    </location>
</feature>
<feature type="compositionally biased region" description="Polar residues" evidence="9">
    <location>
        <begin position="94"/>
        <end position="115"/>
    </location>
</feature>
<evidence type="ECO:0000256" key="2">
    <source>
        <dbReference type="ARBA" id="ARBA00022723"/>
    </source>
</evidence>
<protein>
    <submittedName>
        <fullName evidence="11">Uncharacterized protein</fullName>
    </submittedName>
</protein>
<keyword evidence="4" id="KW-0863">Zinc-finger</keyword>
<feature type="compositionally biased region" description="Polar residues" evidence="9">
    <location>
        <begin position="42"/>
        <end position="53"/>
    </location>
</feature>
<dbReference type="GO" id="GO:0008270">
    <property type="term" value="F:zinc ion binding"/>
    <property type="evidence" value="ECO:0007669"/>
    <property type="project" value="UniProtKB-KW"/>
</dbReference>
<organism evidence="11 12">
    <name type="scientific">Batrachochytrium dendrobatidis (strain JEL423)</name>
    <dbReference type="NCBI Taxonomy" id="403673"/>
    <lineage>
        <taxon>Eukaryota</taxon>
        <taxon>Fungi</taxon>
        <taxon>Fungi incertae sedis</taxon>
        <taxon>Chytridiomycota</taxon>
        <taxon>Chytridiomycota incertae sedis</taxon>
        <taxon>Chytridiomycetes</taxon>
        <taxon>Rhizophydiales</taxon>
        <taxon>Rhizophydiales incertae sedis</taxon>
        <taxon>Batrachochytrium</taxon>
    </lineage>
</organism>
<comment type="subcellular location">
    <subcellularLocation>
        <location evidence="1">Nucleus</location>
    </subcellularLocation>
</comment>
<feature type="region of interest" description="Disordered" evidence="9">
    <location>
        <begin position="145"/>
        <end position="189"/>
    </location>
</feature>
<keyword evidence="6" id="KW-0238">DNA-binding</keyword>
<dbReference type="GO" id="GO:0003677">
    <property type="term" value="F:DNA binding"/>
    <property type="evidence" value="ECO:0007669"/>
    <property type="project" value="UniProtKB-KW"/>
</dbReference>
<evidence type="ECO:0000256" key="4">
    <source>
        <dbReference type="ARBA" id="ARBA00022771"/>
    </source>
</evidence>
<name>A0A177W081_BATDL</name>
<reference evidence="11 12" key="1">
    <citation type="submission" date="2006-10" db="EMBL/GenBank/DDBJ databases">
        <title>The Genome Sequence of Batrachochytrium dendrobatidis JEL423.</title>
        <authorList>
            <consortium name="The Broad Institute Genome Sequencing Platform"/>
            <person name="Birren B."/>
            <person name="Lander E."/>
            <person name="Galagan J."/>
            <person name="Cuomo C."/>
            <person name="Devon K."/>
            <person name="Jaffe D."/>
            <person name="Butler J."/>
            <person name="Alvarez P."/>
            <person name="Gnerre S."/>
            <person name="Grabherr M."/>
            <person name="Kleber M."/>
            <person name="Mauceli E."/>
            <person name="Brockman W."/>
            <person name="Young S."/>
            <person name="LaButti K."/>
            <person name="Sykes S."/>
            <person name="DeCaprio D."/>
            <person name="Crawford M."/>
            <person name="Koehrsen M."/>
            <person name="Engels R."/>
            <person name="Montgomery P."/>
            <person name="Pearson M."/>
            <person name="Howarth C."/>
            <person name="Larson L."/>
            <person name="White J."/>
            <person name="O'Leary S."/>
            <person name="Kodira C."/>
            <person name="Zeng Q."/>
            <person name="Yandava C."/>
            <person name="Alvarado L."/>
            <person name="Longcore J."/>
            <person name="James T."/>
        </authorList>
    </citation>
    <scope>NUCLEOTIDE SEQUENCE [LARGE SCALE GENOMIC DNA]</scope>
    <source>
        <strain evidence="11 12">JEL423</strain>
    </source>
</reference>
<feature type="compositionally biased region" description="Polar residues" evidence="9">
    <location>
        <begin position="174"/>
        <end position="189"/>
    </location>
</feature>
<dbReference type="PANTHER" id="PTHR24391:SF18">
    <property type="entry name" value="EG:115C2.6 PROTEIN"/>
    <property type="match status" value="1"/>
</dbReference>
<evidence type="ECO:0000313" key="11">
    <source>
        <dbReference type="EMBL" id="OAJ32821.1"/>
    </source>
</evidence>
<dbReference type="GO" id="GO:0005634">
    <property type="term" value="C:nucleus"/>
    <property type="evidence" value="ECO:0007669"/>
    <property type="project" value="UniProtKB-SubCell"/>
</dbReference>
<dbReference type="Proteomes" id="UP000077115">
    <property type="component" value="Unassembled WGS sequence"/>
</dbReference>
<comment type="caution">
    <text evidence="11">The sequence shown here is derived from an EMBL/GenBank/DDBJ whole genome shotgun (WGS) entry which is preliminary data.</text>
</comment>
<dbReference type="VEuPathDB" id="FungiDB:BDEG_28703"/>
<dbReference type="AlphaFoldDB" id="A0A177W081"/>
<feature type="signal peptide" evidence="10">
    <location>
        <begin position="1"/>
        <end position="18"/>
    </location>
</feature>
<evidence type="ECO:0000256" key="9">
    <source>
        <dbReference type="SAM" id="MobiDB-lite"/>
    </source>
</evidence>
<feature type="region of interest" description="Disordered" evidence="9">
    <location>
        <begin position="21"/>
        <end position="53"/>
    </location>
</feature>
<dbReference type="GO" id="GO:0006355">
    <property type="term" value="P:regulation of DNA-templated transcription"/>
    <property type="evidence" value="ECO:0007669"/>
    <property type="project" value="UniProtKB-ARBA"/>
</dbReference>
<proteinExistence type="predicted"/>
<keyword evidence="7" id="KW-0539">Nucleus</keyword>
<evidence type="ECO:0000256" key="10">
    <source>
        <dbReference type="SAM" id="SignalP"/>
    </source>
</evidence>
<evidence type="ECO:0000256" key="5">
    <source>
        <dbReference type="ARBA" id="ARBA00022833"/>
    </source>
</evidence>
<keyword evidence="5" id="KW-0862">Zinc</keyword>
<keyword evidence="2" id="KW-0479">Metal-binding</keyword>
<evidence type="ECO:0000256" key="7">
    <source>
        <dbReference type="ARBA" id="ARBA00023242"/>
    </source>
</evidence>